<evidence type="ECO:0000256" key="1">
    <source>
        <dbReference type="SAM" id="Phobius"/>
    </source>
</evidence>
<protein>
    <submittedName>
        <fullName evidence="2">Uncharacterized protein</fullName>
    </submittedName>
</protein>
<organism evidence="2 3">
    <name type="scientific">Lacinutrix venerupis</name>
    <dbReference type="NCBI Taxonomy" id="1486034"/>
    <lineage>
        <taxon>Bacteria</taxon>
        <taxon>Pseudomonadati</taxon>
        <taxon>Bacteroidota</taxon>
        <taxon>Flavobacteriia</taxon>
        <taxon>Flavobacteriales</taxon>
        <taxon>Flavobacteriaceae</taxon>
        <taxon>Lacinutrix</taxon>
    </lineage>
</organism>
<feature type="transmembrane region" description="Helical" evidence="1">
    <location>
        <begin position="21"/>
        <end position="43"/>
    </location>
</feature>
<dbReference type="Proteomes" id="UP000187506">
    <property type="component" value="Chromosome"/>
</dbReference>
<feature type="transmembrane region" description="Helical" evidence="1">
    <location>
        <begin position="155"/>
        <end position="173"/>
    </location>
</feature>
<keyword evidence="1" id="KW-0472">Membrane</keyword>
<evidence type="ECO:0000313" key="2">
    <source>
        <dbReference type="EMBL" id="APY00317.1"/>
    </source>
</evidence>
<keyword evidence="1" id="KW-0812">Transmembrane</keyword>
<dbReference type="AlphaFoldDB" id="A0AAC9LP71"/>
<feature type="transmembrane region" description="Helical" evidence="1">
    <location>
        <begin position="63"/>
        <end position="90"/>
    </location>
</feature>
<keyword evidence="1" id="KW-1133">Transmembrane helix</keyword>
<proteinExistence type="predicted"/>
<accession>A0AAC9LP71</accession>
<reference evidence="2 3" key="1">
    <citation type="submission" date="2017-01" db="EMBL/GenBank/DDBJ databases">
        <title>Complete genome of Lacinutrix venerupis DOK2-8 isolated from seawater in Dokdo.</title>
        <authorList>
            <person name="Chi W.-J."/>
            <person name="Kim J.H."/>
        </authorList>
    </citation>
    <scope>NUCLEOTIDE SEQUENCE [LARGE SCALE GENOMIC DNA]</scope>
    <source>
        <strain evidence="2 3">DOK2-8</strain>
    </source>
</reference>
<name>A0AAC9LP71_9FLAO</name>
<keyword evidence="3" id="KW-1185">Reference proteome</keyword>
<dbReference type="KEGG" id="lvn:BWR22_08310"/>
<gene>
    <name evidence="2" type="ORF">BWR22_08310</name>
</gene>
<feature type="transmembrane region" description="Helical" evidence="1">
    <location>
        <begin position="102"/>
        <end position="121"/>
    </location>
</feature>
<evidence type="ECO:0000313" key="3">
    <source>
        <dbReference type="Proteomes" id="UP000187506"/>
    </source>
</evidence>
<sequence>MLFIIQLFFLGMIIKEHFIHNNFIIVIIIVCFILTVFLGYRYLNLHHETYDYERFSIAIWVPIGAVLCYILNVVFALGSVLAAGIIGVLASFAPQINNQSNYLKKLPTAIYCGAFVGMSSAQITSSIHLVIAAGTITGILYMLSKNLFLGIGGKLGALAFAGVVIVTSIHWLYVG</sequence>
<dbReference type="EMBL" id="CP019352">
    <property type="protein sequence ID" value="APY00317.1"/>
    <property type="molecule type" value="Genomic_DNA"/>
</dbReference>